<evidence type="ECO:0000256" key="2">
    <source>
        <dbReference type="ARBA" id="ARBA00022525"/>
    </source>
</evidence>
<feature type="disulfide bond" evidence="8">
    <location>
        <begin position="55"/>
        <end position="98"/>
    </location>
</feature>
<dbReference type="GO" id="GO:0005615">
    <property type="term" value="C:extracellular space"/>
    <property type="evidence" value="ECO:0007669"/>
    <property type="project" value="TreeGrafter"/>
</dbReference>
<proteinExistence type="predicted"/>
<dbReference type="PROSITE" id="PS50923">
    <property type="entry name" value="SUSHI"/>
    <property type="match status" value="1"/>
</dbReference>
<keyword evidence="8" id="KW-0768">Sushi</keyword>
<dbReference type="GO" id="GO:0010001">
    <property type="term" value="P:glial cell differentiation"/>
    <property type="evidence" value="ECO:0007669"/>
    <property type="project" value="TreeGrafter"/>
</dbReference>
<evidence type="ECO:0000256" key="8">
    <source>
        <dbReference type="PROSITE-ProRule" id="PRU00302"/>
    </source>
</evidence>
<sequence length="112" mass="12905">MPSVTYINFWLALKWSGNCSRFQLPLQRQLSYSDELSLTDVLGSVFLFVFLSVACGQPPVVENAKTFGKMKPRYEINSLIRYHCKDGFIQRHIPTIRCQGNGRWDIKGCKDE</sequence>
<keyword evidence="4" id="KW-0732">Signal</keyword>
<dbReference type="GO" id="GO:0007417">
    <property type="term" value="P:central nervous system development"/>
    <property type="evidence" value="ECO:0007669"/>
    <property type="project" value="TreeGrafter"/>
</dbReference>
<dbReference type="AlphaFoldDB" id="A0A803Y2B7"/>
<dbReference type="GO" id="GO:0002052">
    <property type="term" value="P:positive regulation of neuroblast proliferation"/>
    <property type="evidence" value="ECO:0007669"/>
    <property type="project" value="TreeGrafter"/>
</dbReference>
<evidence type="ECO:0000256" key="1">
    <source>
        <dbReference type="ARBA" id="ARBA00004498"/>
    </source>
</evidence>
<comment type="caution">
    <text evidence="8">Lacks conserved residue(s) required for the propagation of feature annotation.</text>
</comment>
<dbReference type="GeneTree" id="ENSGT00940000156102"/>
<reference evidence="10" key="2">
    <citation type="submission" date="2025-08" db="UniProtKB">
        <authorList>
            <consortium name="Ensembl"/>
        </authorList>
    </citation>
    <scope>IDENTIFICATION</scope>
</reference>
<dbReference type="SMART" id="SM00032">
    <property type="entry name" value="CCP"/>
    <property type="match status" value="1"/>
</dbReference>
<evidence type="ECO:0000256" key="4">
    <source>
        <dbReference type="ARBA" id="ARBA00022729"/>
    </source>
</evidence>
<keyword evidence="3" id="KW-0272">Extracellular matrix</keyword>
<dbReference type="InParanoid" id="A0A803Y2B7"/>
<dbReference type="GO" id="GO:0001501">
    <property type="term" value="P:skeletal system development"/>
    <property type="evidence" value="ECO:0007669"/>
    <property type="project" value="TreeGrafter"/>
</dbReference>
<evidence type="ECO:0000313" key="10">
    <source>
        <dbReference type="Ensembl" id="ENSMGAP00000025914.1"/>
    </source>
</evidence>
<dbReference type="GO" id="GO:0045202">
    <property type="term" value="C:synapse"/>
    <property type="evidence" value="ECO:0007669"/>
    <property type="project" value="TreeGrafter"/>
</dbReference>
<dbReference type="Ensembl" id="ENSMGAT00000033099.1">
    <property type="protein sequence ID" value="ENSMGAP00000025914.1"/>
    <property type="gene ID" value="ENSMGAG00000020049.1"/>
</dbReference>
<comment type="subcellular location">
    <subcellularLocation>
        <location evidence="1">Secreted</location>
        <location evidence="1">Extracellular space</location>
        <location evidence="1">Extracellular matrix</location>
    </subcellularLocation>
</comment>
<keyword evidence="11" id="KW-1185">Reference proteome</keyword>
<evidence type="ECO:0000259" key="9">
    <source>
        <dbReference type="PROSITE" id="PS50923"/>
    </source>
</evidence>
<keyword evidence="5" id="KW-0677">Repeat</keyword>
<dbReference type="FunFam" id="2.10.70.10:FF:000003">
    <property type="entry name" value="Versican core protein"/>
    <property type="match status" value="1"/>
</dbReference>
<keyword evidence="7" id="KW-0325">Glycoprotein</keyword>
<dbReference type="CDD" id="cd00033">
    <property type="entry name" value="CCP"/>
    <property type="match status" value="1"/>
</dbReference>
<dbReference type="Gene3D" id="2.10.70.10">
    <property type="entry name" value="Complement Module, domain 1"/>
    <property type="match status" value="1"/>
</dbReference>
<reference evidence="10" key="3">
    <citation type="submission" date="2025-09" db="UniProtKB">
        <authorList>
            <consortium name="Ensembl"/>
        </authorList>
    </citation>
    <scope>IDENTIFICATION</scope>
</reference>
<evidence type="ECO:0000313" key="11">
    <source>
        <dbReference type="Proteomes" id="UP000001645"/>
    </source>
</evidence>
<dbReference type="PANTHER" id="PTHR22804:SF6">
    <property type="entry name" value="VERSICAN CORE PROTEIN"/>
    <property type="match status" value="1"/>
</dbReference>
<evidence type="ECO:0000256" key="6">
    <source>
        <dbReference type="ARBA" id="ARBA00023157"/>
    </source>
</evidence>
<evidence type="ECO:0000256" key="7">
    <source>
        <dbReference type="ARBA" id="ARBA00023180"/>
    </source>
</evidence>
<dbReference type="GO" id="GO:0072534">
    <property type="term" value="C:perineuronal net"/>
    <property type="evidence" value="ECO:0007669"/>
    <property type="project" value="TreeGrafter"/>
</dbReference>
<evidence type="ECO:0000256" key="5">
    <source>
        <dbReference type="ARBA" id="ARBA00022737"/>
    </source>
</evidence>
<dbReference type="PANTHER" id="PTHR22804">
    <property type="entry name" value="AGGRECAN/VERSICAN PROTEOGLYCAN"/>
    <property type="match status" value="1"/>
</dbReference>
<dbReference type="Proteomes" id="UP000001645">
    <property type="component" value="Chromosome Z"/>
</dbReference>
<reference evidence="10 11" key="1">
    <citation type="journal article" date="2010" name="PLoS Biol.">
        <title>Multi-platform next-generation sequencing of the domestic turkey (Meleagris gallopavo): genome assembly and analysis.</title>
        <authorList>
            <person name="Dalloul R.A."/>
            <person name="Long J.A."/>
            <person name="Zimin A.V."/>
            <person name="Aslam L."/>
            <person name="Beal K."/>
            <person name="Blomberg L.A."/>
            <person name="Bouffard P."/>
            <person name="Burt D.W."/>
            <person name="Crasta O."/>
            <person name="Crooijmans R.P."/>
            <person name="Cooper K."/>
            <person name="Coulombe R.A."/>
            <person name="De S."/>
            <person name="Delany M.E."/>
            <person name="Dodgson J.B."/>
            <person name="Dong J.J."/>
            <person name="Evans C."/>
            <person name="Frederickson K.M."/>
            <person name="Flicek P."/>
            <person name="Florea L."/>
            <person name="Folkerts O."/>
            <person name="Groenen M.A."/>
            <person name="Harkins T.T."/>
            <person name="Herrero J."/>
            <person name="Hoffmann S."/>
            <person name="Megens H.J."/>
            <person name="Jiang A."/>
            <person name="de Jong P."/>
            <person name="Kaiser P."/>
            <person name="Kim H."/>
            <person name="Kim K.W."/>
            <person name="Kim S."/>
            <person name="Langenberger D."/>
            <person name="Lee M.K."/>
            <person name="Lee T."/>
            <person name="Mane S."/>
            <person name="Marcais G."/>
            <person name="Marz M."/>
            <person name="McElroy A.P."/>
            <person name="Modise T."/>
            <person name="Nefedov M."/>
            <person name="Notredame C."/>
            <person name="Paton I.R."/>
            <person name="Payne W.S."/>
            <person name="Pertea G."/>
            <person name="Prickett D."/>
            <person name="Puiu D."/>
            <person name="Qioa D."/>
            <person name="Raineri E."/>
            <person name="Ruffier M."/>
            <person name="Salzberg S.L."/>
            <person name="Schatz M.C."/>
            <person name="Scheuring C."/>
            <person name="Schmidt C.J."/>
            <person name="Schroeder S."/>
            <person name="Searle S.M."/>
            <person name="Smith E.J."/>
            <person name="Smith J."/>
            <person name="Sonstegard T.S."/>
            <person name="Stadler P.F."/>
            <person name="Tafer H."/>
            <person name="Tu Z.J."/>
            <person name="Van Tassell C.P."/>
            <person name="Vilella A.J."/>
            <person name="Williams K.P."/>
            <person name="Yorke J.A."/>
            <person name="Zhang L."/>
            <person name="Zhang H.B."/>
            <person name="Zhang X."/>
            <person name="Zhang Y."/>
            <person name="Reed K.M."/>
        </authorList>
    </citation>
    <scope>NUCLEOTIDE SEQUENCE [LARGE SCALE GENOMIC DNA]</scope>
</reference>
<protein>
    <recommendedName>
        <fullName evidence="9">Sushi domain-containing protein</fullName>
    </recommendedName>
</protein>
<dbReference type="InterPro" id="IPR050691">
    <property type="entry name" value="Hyaluronan_bind_Proteoglycan"/>
</dbReference>
<dbReference type="SUPFAM" id="SSF57535">
    <property type="entry name" value="Complement control module/SCR domain"/>
    <property type="match status" value="1"/>
</dbReference>
<dbReference type="InterPro" id="IPR035976">
    <property type="entry name" value="Sushi/SCR/CCP_sf"/>
</dbReference>
<organism evidence="10 11">
    <name type="scientific">Meleagris gallopavo</name>
    <name type="common">Wild turkey</name>
    <dbReference type="NCBI Taxonomy" id="9103"/>
    <lineage>
        <taxon>Eukaryota</taxon>
        <taxon>Metazoa</taxon>
        <taxon>Chordata</taxon>
        <taxon>Craniata</taxon>
        <taxon>Vertebrata</taxon>
        <taxon>Euteleostomi</taxon>
        <taxon>Archelosauria</taxon>
        <taxon>Archosauria</taxon>
        <taxon>Dinosauria</taxon>
        <taxon>Saurischia</taxon>
        <taxon>Theropoda</taxon>
        <taxon>Coelurosauria</taxon>
        <taxon>Aves</taxon>
        <taxon>Neognathae</taxon>
        <taxon>Galloanserae</taxon>
        <taxon>Galliformes</taxon>
        <taxon>Phasianidae</taxon>
        <taxon>Meleagridinae</taxon>
        <taxon>Meleagris</taxon>
    </lineage>
</organism>
<accession>A0A803Y2B7</accession>
<name>A0A803Y2B7_MELGA</name>
<dbReference type="InterPro" id="IPR000436">
    <property type="entry name" value="Sushi_SCR_CCP_dom"/>
</dbReference>
<dbReference type="Pfam" id="PF00084">
    <property type="entry name" value="Sushi"/>
    <property type="match status" value="1"/>
</dbReference>
<evidence type="ECO:0000256" key="3">
    <source>
        <dbReference type="ARBA" id="ARBA00022530"/>
    </source>
</evidence>
<keyword evidence="6 8" id="KW-1015">Disulfide bond</keyword>
<feature type="domain" description="Sushi" evidence="9">
    <location>
        <begin position="53"/>
        <end position="111"/>
    </location>
</feature>
<keyword evidence="2" id="KW-0964">Secreted</keyword>